<dbReference type="EMBL" id="HBNS01059254">
    <property type="protein sequence ID" value="CAE4665132.1"/>
    <property type="molecule type" value="Transcribed_RNA"/>
</dbReference>
<dbReference type="PANTHER" id="PTHR45619">
    <property type="entry name" value="SERINE/THREONINE-PROTEIN PHOSPHATASE PP2A-RELATED"/>
    <property type="match status" value="1"/>
</dbReference>
<dbReference type="GO" id="GO:0004722">
    <property type="term" value="F:protein serine/threonine phosphatase activity"/>
    <property type="evidence" value="ECO:0007669"/>
    <property type="project" value="InterPro"/>
</dbReference>
<name>A0A7S4T484_9STRA</name>
<evidence type="ECO:0000313" key="1">
    <source>
        <dbReference type="EMBL" id="CAE4665132.1"/>
    </source>
</evidence>
<dbReference type="SUPFAM" id="SSF56300">
    <property type="entry name" value="Metallo-dependent phosphatases"/>
    <property type="match status" value="1"/>
</dbReference>
<organism evidence="1">
    <name type="scientific">Ditylum brightwellii</name>
    <dbReference type="NCBI Taxonomy" id="49249"/>
    <lineage>
        <taxon>Eukaryota</taxon>
        <taxon>Sar</taxon>
        <taxon>Stramenopiles</taxon>
        <taxon>Ochrophyta</taxon>
        <taxon>Bacillariophyta</taxon>
        <taxon>Mediophyceae</taxon>
        <taxon>Lithodesmiophycidae</taxon>
        <taxon>Lithodesmiales</taxon>
        <taxon>Lithodesmiaceae</taxon>
        <taxon>Ditylum</taxon>
    </lineage>
</organism>
<gene>
    <name evidence="1" type="ORF">DBRI00130_LOCUS42605</name>
</gene>
<dbReference type="InterPro" id="IPR029052">
    <property type="entry name" value="Metallo-depent_PP-like"/>
</dbReference>
<reference evidence="1" key="1">
    <citation type="submission" date="2021-01" db="EMBL/GenBank/DDBJ databases">
        <authorList>
            <person name="Corre E."/>
            <person name="Pelletier E."/>
            <person name="Niang G."/>
            <person name="Scheremetjew M."/>
            <person name="Finn R."/>
            <person name="Kale V."/>
            <person name="Holt S."/>
            <person name="Cochrane G."/>
            <person name="Meng A."/>
            <person name="Brown T."/>
            <person name="Cohen L."/>
        </authorList>
    </citation>
    <scope>NUCLEOTIDE SEQUENCE</scope>
    <source>
        <strain evidence="1">GSO104</strain>
    </source>
</reference>
<sequence>MTEPTTVVGSISSAAAAVPNNNTPVGGTTATSTATPMANGGIVGGNSCLDEQIERLKRCEYLREGEVKALCLRAREILVDESNVQRVDAPVTVSSLFSIKEATCLSGYEGAYRHESLLFHAPSGDFIGPLHDDGFLDFG</sequence>
<proteinExistence type="predicted"/>
<dbReference type="InterPro" id="IPR047129">
    <property type="entry name" value="PPA2-like"/>
</dbReference>
<protein>
    <submittedName>
        <fullName evidence="1">Uncharacterized protein</fullName>
    </submittedName>
</protein>
<accession>A0A7S4T484</accession>
<dbReference type="Gene3D" id="3.60.21.10">
    <property type="match status" value="1"/>
</dbReference>
<dbReference type="AlphaFoldDB" id="A0A7S4T484"/>